<reference evidence="7" key="1">
    <citation type="journal article" date="2020" name="Stud. Mycol.">
        <title>101 Dothideomycetes genomes: a test case for predicting lifestyles and emergence of pathogens.</title>
        <authorList>
            <person name="Haridas S."/>
            <person name="Albert R."/>
            <person name="Binder M."/>
            <person name="Bloem J."/>
            <person name="Labutti K."/>
            <person name="Salamov A."/>
            <person name="Andreopoulos B."/>
            <person name="Baker S."/>
            <person name="Barry K."/>
            <person name="Bills G."/>
            <person name="Bluhm B."/>
            <person name="Cannon C."/>
            <person name="Castanera R."/>
            <person name="Culley D."/>
            <person name="Daum C."/>
            <person name="Ezra D."/>
            <person name="Gonzalez J."/>
            <person name="Henrissat B."/>
            <person name="Kuo A."/>
            <person name="Liang C."/>
            <person name="Lipzen A."/>
            <person name="Lutzoni F."/>
            <person name="Magnuson J."/>
            <person name="Mondo S."/>
            <person name="Nolan M."/>
            <person name="Ohm R."/>
            <person name="Pangilinan J."/>
            <person name="Park H.-J."/>
            <person name="Ramirez L."/>
            <person name="Alfaro M."/>
            <person name="Sun H."/>
            <person name="Tritt A."/>
            <person name="Yoshinaga Y."/>
            <person name="Zwiers L.-H."/>
            <person name="Turgeon B."/>
            <person name="Goodwin S."/>
            <person name="Spatafora J."/>
            <person name="Crous P."/>
            <person name="Grigoriev I."/>
        </authorList>
    </citation>
    <scope>NUCLEOTIDE SEQUENCE</scope>
    <source>
        <strain evidence="7">CBS 125425</strain>
    </source>
</reference>
<evidence type="ECO:0000313" key="7">
    <source>
        <dbReference type="EMBL" id="KAF2734794.1"/>
    </source>
</evidence>
<comment type="similarity">
    <text evidence="1">Belongs to the oxygen-dependent FAD-linked oxidoreductase family.</text>
</comment>
<feature type="domain" description="FAD-binding PCMH-type" evidence="6">
    <location>
        <begin position="72"/>
        <end position="249"/>
    </location>
</feature>
<comment type="caution">
    <text evidence="7">The sequence shown here is derived from an EMBL/GenBank/DDBJ whole genome shotgun (WGS) entry which is preliminary data.</text>
</comment>
<feature type="chain" id="PRO_5040463278" evidence="5">
    <location>
        <begin position="20"/>
        <end position="518"/>
    </location>
</feature>
<sequence>MVYLFLAWFIACALHLVEAATPDKNAILTQLKKNGACCTALAYFLPNQTHFNDILDTGYSNSQLSFWSAQEQSLKPTCIVIPTSAQDVSTAVTILYVAYQASIAGCKYAVRGAGHTPHAGAANINGGVTIDMQSMNQVTVAATKKSVSVGPGNRWGAVYPTLDDMDLTMVGGRLSPVGVGGLLTGGGISFFSGRYGFACDNIQQYELVLGNGTITTASSNTNPSLFRALKGGNNNFGIVTRFDAKVYPQSSFWGGIITQPMTNKEAVFDFFVKFSQSANYDPFSALITNFAWIAGSSLTSLIVLDVEYTNGSVTWPPPAFAPLDAMLKVATTVRKDKLSSFTTEIGSTNIATSGHNNFFSTLTFINKPDVAPEFLREAFKLVDATANSLTTVVGLIYTFTLQPLPYVLYSKASTSNALGLDRFKDDLANILFTLSWTLPTDNDRVYSAIQKLQGDIIALAKEKGIYNEWLYLNYASQFQDPIKAYGSASVAFLKSVSKQYDPAGVFQKAVPGGFKLGL</sequence>
<dbReference type="InterPro" id="IPR006094">
    <property type="entry name" value="Oxid_FAD_bind_N"/>
</dbReference>
<keyword evidence="5" id="KW-0732">Signal</keyword>
<evidence type="ECO:0000259" key="6">
    <source>
        <dbReference type="PROSITE" id="PS51387"/>
    </source>
</evidence>
<dbReference type="InterPro" id="IPR016169">
    <property type="entry name" value="FAD-bd_PCMH_sub2"/>
</dbReference>
<evidence type="ECO:0000256" key="4">
    <source>
        <dbReference type="ARBA" id="ARBA00023002"/>
    </source>
</evidence>
<dbReference type="EMBL" id="ML996143">
    <property type="protein sequence ID" value="KAF2734794.1"/>
    <property type="molecule type" value="Genomic_DNA"/>
</dbReference>
<evidence type="ECO:0000313" key="8">
    <source>
        <dbReference type="Proteomes" id="UP000799444"/>
    </source>
</evidence>
<evidence type="ECO:0000256" key="1">
    <source>
        <dbReference type="ARBA" id="ARBA00005466"/>
    </source>
</evidence>
<dbReference type="PANTHER" id="PTHR42973:SF22">
    <property type="entry name" value="FAD-BINDING PCMH-TYPE DOMAIN-CONTAINING PROTEIN-RELATED"/>
    <property type="match status" value="1"/>
</dbReference>
<name>A0A9P4R140_9PLEO</name>
<protein>
    <submittedName>
        <fullName evidence="7">FAD-binding domain-containing protein</fullName>
    </submittedName>
</protein>
<dbReference type="AlphaFoldDB" id="A0A9P4R140"/>
<dbReference type="GO" id="GO:0071949">
    <property type="term" value="F:FAD binding"/>
    <property type="evidence" value="ECO:0007669"/>
    <property type="project" value="InterPro"/>
</dbReference>
<evidence type="ECO:0000256" key="2">
    <source>
        <dbReference type="ARBA" id="ARBA00022630"/>
    </source>
</evidence>
<keyword evidence="4" id="KW-0560">Oxidoreductase</keyword>
<feature type="signal peptide" evidence="5">
    <location>
        <begin position="1"/>
        <end position="19"/>
    </location>
</feature>
<dbReference type="InterPro" id="IPR050416">
    <property type="entry name" value="FAD-linked_Oxidoreductase"/>
</dbReference>
<gene>
    <name evidence="7" type="ORF">EJ04DRAFT_523353</name>
</gene>
<keyword evidence="3" id="KW-0274">FAD</keyword>
<evidence type="ECO:0000256" key="5">
    <source>
        <dbReference type="SAM" id="SignalP"/>
    </source>
</evidence>
<dbReference type="Proteomes" id="UP000799444">
    <property type="component" value="Unassembled WGS sequence"/>
</dbReference>
<dbReference type="PANTHER" id="PTHR42973">
    <property type="entry name" value="BINDING OXIDOREDUCTASE, PUTATIVE (AFU_ORTHOLOGUE AFUA_1G17690)-RELATED"/>
    <property type="match status" value="1"/>
</dbReference>
<dbReference type="InterPro" id="IPR036318">
    <property type="entry name" value="FAD-bd_PCMH-like_sf"/>
</dbReference>
<dbReference type="Pfam" id="PF01565">
    <property type="entry name" value="FAD_binding_4"/>
    <property type="match status" value="1"/>
</dbReference>
<proteinExistence type="inferred from homology"/>
<keyword evidence="2" id="KW-0285">Flavoprotein</keyword>
<dbReference type="Gene3D" id="3.30.465.10">
    <property type="match status" value="1"/>
</dbReference>
<accession>A0A9P4R140</accession>
<dbReference type="InterPro" id="IPR016166">
    <property type="entry name" value="FAD-bd_PCMH"/>
</dbReference>
<dbReference type="PROSITE" id="PS51387">
    <property type="entry name" value="FAD_PCMH"/>
    <property type="match status" value="1"/>
</dbReference>
<dbReference type="GO" id="GO:0016491">
    <property type="term" value="F:oxidoreductase activity"/>
    <property type="evidence" value="ECO:0007669"/>
    <property type="project" value="UniProtKB-KW"/>
</dbReference>
<organism evidence="7 8">
    <name type="scientific">Polyplosphaeria fusca</name>
    <dbReference type="NCBI Taxonomy" id="682080"/>
    <lineage>
        <taxon>Eukaryota</taxon>
        <taxon>Fungi</taxon>
        <taxon>Dikarya</taxon>
        <taxon>Ascomycota</taxon>
        <taxon>Pezizomycotina</taxon>
        <taxon>Dothideomycetes</taxon>
        <taxon>Pleosporomycetidae</taxon>
        <taxon>Pleosporales</taxon>
        <taxon>Tetraplosphaeriaceae</taxon>
        <taxon>Polyplosphaeria</taxon>
    </lineage>
</organism>
<evidence type="ECO:0000256" key="3">
    <source>
        <dbReference type="ARBA" id="ARBA00022827"/>
    </source>
</evidence>
<dbReference type="SUPFAM" id="SSF56176">
    <property type="entry name" value="FAD-binding/transporter-associated domain-like"/>
    <property type="match status" value="1"/>
</dbReference>
<dbReference type="OrthoDB" id="2151789at2759"/>
<keyword evidence="8" id="KW-1185">Reference proteome</keyword>